<dbReference type="Proteomes" id="UP000006919">
    <property type="component" value="Plasmid pRUMAL01"/>
</dbReference>
<sequence>MIIKINNKELYINSKMYHAASKIAEFILKTMRTKTRSNNQNTFYYAIIIALHTLTGETLSSIDDDELDILMRAWDDNNKELIKTEEVAIEGE</sequence>
<evidence type="ECO:0000313" key="1">
    <source>
        <dbReference type="EMBL" id="ADU23806.1"/>
    </source>
</evidence>
<dbReference type="RefSeq" id="WP_013483356.1">
    <property type="nucleotide sequence ID" value="NC_014824.1"/>
</dbReference>
<dbReference type="EMBL" id="CP002404">
    <property type="protein sequence ID" value="ADU23806.1"/>
    <property type="molecule type" value="Genomic_DNA"/>
</dbReference>
<name>E6UJG0_RUMA7</name>
<evidence type="ECO:0000313" key="2">
    <source>
        <dbReference type="Proteomes" id="UP000006919"/>
    </source>
</evidence>
<geneLocation type="plasmid" evidence="1 2">
    <name>pRUMAL01</name>
</geneLocation>
<dbReference type="HOGENOM" id="CLU_2411382_0_0_9"/>
<gene>
    <name evidence="1" type="ordered locus">Rumal_3344</name>
</gene>
<dbReference type="AlphaFoldDB" id="E6UJG0"/>
<keyword evidence="1" id="KW-0614">Plasmid</keyword>
<accession>E6UJG0</accession>
<protein>
    <submittedName>
        <fullName evidence="1">Uncharacterized protein</fullName>
    </submittedName>
</protein>
<organism evidence="1 2">
    <name type="scientific">Ruminococcus albus (strain ATCC 27210 / DSM 20455 / JCM 14654 / NCDO 2250 / 7)</name>
    <dbReference type="NCBI Taxonomy" id="697329"/>
    <lineage>
        <taxon>Bacteria</taxon>
        <taxon>Bacillati</taxon>
        <taxon>Bacillota</taxon>
        <taxon>Clostridia</taxon>
        <taxon>Eubacteriales</taxon>
        <taxon>Oscillospiraceae</taxon>
        <taxon>Ruminococcus</taxon>
    </lineage>
</organism>
<reference evidence="2" key="1">
    <citation type="journal article" date="2011" name="J. Bacteriol.">
        <title>Complete genome of the cellulolytic ruminal bacterium Ruminococcus albus 7.</title>
        <authorList>
            <person name="Suen G."/>
            <person name="Stevenson D.M."/>
            <person name="Bruce D.C."/>
            <person name="Chertkov O."/>
            <person name="Copeland A."/>
            <person name="Cheng J.F."/>
            <person name="Detter C."/>
            <person name="Detter J.C."/>
            <person name="Goodwin L.A."/>
            <person name="Han C.S."/>
            <person name="Hauser L.J."/>
            <person name="Ivanova N.N."/>
            <person name="Kyrpides N.C."/>
            <person name="Land M.L."/>
            <person name="Lapidus A."/>
            <person name="Lucas S."/>
            <person name="Ovchinnikova G."/>
            <person name="Pitluck S."/>
            <person name="Tapia R."/>
            <person name="Woyke T."/>
            <person name="Boyum J."/>
            <person name="Mead D."/>
            <person name="Weimer P.J."/>
        </authorList>
    </citation>
    <scope>NUCLEOTIDE SEQUENCE [LARGE SCALE GENOMIC DNA]</scope>
    <source>
        <strain evidence="2">ATCC 27210 / DSM 20455 / JCM 14654 / NCDO 2250 / 7</strain>
        <plasmid evidence="2">pRUMAL01</plasmid>
    </source>
</reference>
<proteinExistence type="predicted"/>
<dbReference type="KEGG" id="ral:Rumal_3344"/>